<keyword evidence="7 9" id="KW-1133">Transmembrane helix</keyword>
<dbReference type="CDD" id="cd18548">
    <property type="entry name" value="ABC_6TM_Tm287_like"/>
    <property type="match status" value="1"/>
</dbReference>
<dbReference type="Pfam" id="PF00664">
    <property type="entry name" value="ABC_membrane"/>
    <property type="match status" value="1"/>
</dbReference>
<evidence type="ECO:0000256" key="6">
    <source>
        <dbReference type="ARBA" id="ARBA00022840"/>
    </source>
</evidence>
<dbReference type="GO" id="GO:0005886">
    <property type="term" value="C:plasma membrane"/>
    <property type="evidence" value="ECO:0007669"/>
    <property type="project" value="UniProtKB-SubCell"/>
</dbReference>
<keyword evidence="4 9" id="KW-0812">Transmembrane</keyword>
<evidence type="ECO:0000256" key="2">
    <source>
        <dbReference type="ARBA" id="ARBA00022448"/>
    </source>
</evidence>
<keyword evidence="6" id="KW-0067">ATP-binding</keyword>
<dbReference type="eggNOG" id="COG1132">
    <property type="taxonomic scope" value="Bacteria"/>
</dbReference>
<dbReference type="PANTHER" id="PTHR43394">
    <property type="entry name" value="ATP-DEPENDENT PERMEASE MDL1, MITOCHONDRIAL"/>
    <property type="match status" value="1"/>
</dbReference>
<feature type="domain" description="ABC transmembrane type-1" evidence="11">
    <location>
        <begin position="16"/>
        <end position="298"/>
    </location>
</feature>
<dbReference type="EMBL" id="AZGA01000002">
    <property type="protein sequence ID" value="KRM36619.1"/>
    <property type="molecule type" value="Genomic_DNA"/>
</dbReference>
<sequence length="574" mass="63729">MQLMLKYALKYKGLILLNFICVLGFALIELGLPTILGLMIDKGINKNSFNAVYHFGGLMFLIILIGMVGLIGLAFTGARLTNFIVRDIRNDLFNAALKFSQKEYKQIGGASLITRTTNDAFQVMTFLQMVFRTGFMTPIMFVISAIMIVRTNAFLSIFVFMAIPILFLGIMVIAHYSEPMSEKQQANLDKINQNMRENLSGIRVIRAFVREKFQQARFSKVNQAYMKSSTNLYTLMAVAQPAFSFIFNIVFALILWQGAVAINGGSLAIGSLIAFVEYIFHVLFSFMMFSSVFMLYPRAAVSARRIQEVLDTKSEIELAAKPVVQKVSGKVVFDQVTFSYGDAEEPVIRDINLTIAPGKTNAFIGSTGSGKSTLIQLIPRFYDATSGQVWIDDVPIQQFDLADLRTQIGFISQKAMLFNGTIRENLQYGAPDASDAQLWDALDIAQAKQFVAEMPQQLDTLLTEGGNNLSGGQKQRLSIARAIVRRPAIYIFDDSFSALDYKTDLALRTKISERLQGSTIIIVAQRIGTIKGADSIVVLDQGTVVGQGTHETLLAQNKVYQDIAYSQLSKEELA</sequence>
<keyword evidence="8 9" id="KW-0472">Membrane</keyword>
<evidence type="ECO:0000256" key="3">
    <source>
        <dbReference type="ARBA" id="ARBA00022475"/>
    </source>
</evidence>
<dbReference type="InterPro" id="IPR003439">
    <property type="entry name" value="ABC_transporter-like_ATP-bd"/>
</dbReference>
<dbReference type="GO" id="GO:0005524">
    <property type="term" value="F:ATP binding"/>
    <property type="evidence" value="ECO:0007669"/>
    <property type="project" value="UniProtKB-KW"/>
</dbReference>
<dbReference type="InterPro" id="IPR003593">
    <property type="entry name" value="AAA+_ATPase"/>
</dbReference>
<feature type="transmembrane region" description="Helical" evidence="9">
    <location>
        <begin position="232"/>
        <end position="256"/>
    </location>
</feature>
<dbReference type="SUPFAM" id="SSF90123">
    <property type="entry name" value="ABC transporter transmembrane region"/>
    <property type="match status" value="1"/>
</dbReference>
<evidence type="ECO:0000256" key="9">
    <source>
        <dbReference type="SAM" id="Phobius"/>
    </source>
</evidence>
<dbReference type="PROSITE" id="PS50929">
    <property type="entry name" value="ABC_TM1F"/>
    <property type="match status" value="1"/>
</dbReference>
<gene>
    <name evidence="12" type="ORF">FC83_GL002493</name>
</gene>
<evidence type="ECO:0000256" key="7">
    <source>
        <dbReference type="ARBA" id="ARBA00022989"/>
    </source>
</evidence>
<evidence type="ECO:0000313" key="12">
    <source>
        <dbReference type="EMBL" id="KRM36619.1"/>
    </source>
</evidence>
<proteinExistence type="predicted"/>
<keyword evidence="3" id="KW-1003">Cell membrane</keyword>
<evidence type="ECO:0000259" key="10">
    <source>
        <dbReference type="PROSITE" id="PS50893"/>
    </source>
</evidence>
<organism evidence="12 13">
    <name type="scientific">Agrilactobacillus composti DSM 18527 = JCM 14202</name>
    <dbReference type="NCBI Taxonomy" id="1423734"/>
    <lineage>
        <taxon>Bacteria</taxon>
        <taxon>Bacillati</taxon>
        <taxon>Bacillota</taxon>
        <taxon>Bacilli</taxon>
        <taxon>Lactobacillales</taxon>
        <taxon>Lactobacillaceae</taxon>
        <taxon>Agrilactobacillus</taxon>
    </lineage>
</organism>
<evidence type="ECO:0000256" key="5">
    <source>
        <dbReference type="ARBA" id="ARBA00022741"/>
    </source>
</evidence>
<evidence type="ECO:0000256" key="1">
    <source>
        <dbReference type="ARBA" id="ARBA00004651"/>
    </source>
</evidence>
<comment type="caution">
    <text evidence="12">The sequence shown here is derived from an EMBL/GenBank/DDBJ whole genome shotgun (WGS) entry which is preliminary data.</text>
</comment>
<dbReference type="InterPro" id="IPR027417">
    <property type="entry name" value="P-loop_NTPase"/>
</dbReference>
<evidence type="ECO:0000313" key="13">
    <source>
        <dbReference type="Proteomes" id="UP000051236"/>
    </source>
</evidence>
<keyword evidence="2" id="KW-0813">Transport</keyword>
<evidence type="ECO:0000259" key="11">
    <source>
        <dbReference type="PROSITE" id="PS50929"/>
    </source>
</evidence>
<dbReference type="PANTHER" id="PTHR43394:SF1">
    <property type="entry name" value="ATP-BINDING CASSETTE SUB-FAMILY B MEMBER 10, MITOCHONDRIAL"/>
    <property type="match status" value="1"/>
</dbReference>
<dbReference type="Gene3D" id="3.40.50.300">
    <property type="entry name" value="P-loop containing nucleotide triphosphate hydrolases"/>
    <property type="match status" value="1"/>
</dbReference>
<dbReference type="SMART" id="SM00382">
    <property type="entry name" value="AAA"/>
    <property type="match status" value="1"/>
</dbReference>
<feature type="transmembrane region" description="Helical" evidence="9">
    <location>
        <begin position="14"/>
        <end position="40"/>
    </location>
</feature>
<feature type="transmembrane region" description="Helical" evidence="9">
    <location>
        <begin position="154"/>
        <end position="174"/>
    </location>
</feature>
<feature type="transmembrane region" description="Helical" evidence="9">
    <location>
        <begin position="52"/>
        <end position="76"/>
    </location>
</feature>
<feature type="transmembrane region" description="Helical" evidence="9">
    <location>
        <begin position="268"/>
        <end position="296"/>
    </location>
</feature>
<evidence type="ECO:0000256" key="4">
    <source>
        <dbReference type="ARBA" id="ARBA00022692"/>
    </source>
</evidence>
<dbReference type="Proteomes" id="UP000051236">
    <property type="component" value="Unassembled WGS sequence"/>
</dbReference>
<comment type="subcellular location">
    <subcellularLocation>
        <location evidence="1">Cell membrane</location>
        <topology evidence="1">Multi-pass membrane protein</topology>
    </subcellularLocation>
</comment>
<dbReference type="PROSITE" id="PS50893">
    <property type="entry name" value="ABC_TRANSPORTER_2"/>
    <property type="match status" value="1"/>
</dbReference>
<dbReference type="Gene3D" id="1.20.1560.10">
    <property type="entry name" value="ABC transporter type 1, transmembrane domain"/>
    <property type="match status" value="1"/>
</dbReference>
<dbReference type="STRING" id="1423734.FC83_GL002493"/>
<dbReference type="Pfam" id="PF00005">
    <property type="entry name" value="ABC_tran"/>
    <property type="match status" value="1"/>
</dbReference>
<evidence type="ECO:0000256" key="8">
    <source>
        <dbReference type="ARBA" id="ARBA00023136"/>
    </source>
</evidence>
<dbReference type="OrthoDB" id="9770415at2"/>
<protein>
    <submittedName>
        <fullName evidence="12">Uncharacterized protein</fullName>
    </submittedName>
</protein>
<dbReference type="GO" id="GO:0015421">
    <property type="term" value="F:ABC-type oligopeptide transporter activity"/>
    <property type="evidence" value="ECO:0007669"/>
    <property type="project" value="TreeGrafter"/>
</dbReference>
<dbReference type="SUPFAM" id="SSF52540">
    <property type="entry name" value="P-loop containing nucleoside triphosphate hydrolases"/>
    <property type="match status" value="1"/>
</dbReference>
<dbReference type="RefSeq" id="WP_035451599.1">
    <property type="nucleotide sequence ID" value="NZ_AZGA01000002.1"/>
</dbReference>
<dbReference type="InterPro" id="IPR017871">
    <property type="entry name" value="ABC_transporter-like_CS"/>
</dbReference>
<dbReference type="InterPro" id="IPR011527">
    <property type="entry name" value="ABC1_TM_dom"/>
</dbReference>
<dbReference type="InterPro" id="IPR039421">
    <property type="entry name" value="Type_1_exporter"/>
</dbReference>
<keyword evidence="13" id="KW-1185">Reference proteome</keyword>
<name>X0PDD5_9LACO</name>
<reference evidence="12 13" key="1">
    <citation type="journal article" date="2015" name="Genome Announc.">
        <title>Expanding the biotechnology potential of lactobacilli through comparative genomics of 213 strains and associated genera.</title>
        <authorList>
            <person name="Sun Z."/>
            <person name="Harris H.M."/>
            <person name="McCann A."/>
            <person name="Guo C."/>
            <person name="Argimon S."/>
            <person name="Zhang W."/>
            <person name="Yang X."/>
            <person name="Jeffery I.B."/>
            <person name="Cooney J.C."/>
            <person name="Kagawa T.F."/>
            <person name="Liu W."/>
            <person name="Song Y."/>
            <person name="Salvetti E."/>
            <person name="Wrobel A."/>
            <person name="Rasinkangas P."/>
            <person name="Parkhill J."/>
            <person name="Rea M.C."/>
            <person name="O'Sullivan O."/>
            <person name="Ritari J."/>
            <person name="Douillard F.P."/>
            <person name="Paul Ross R."/>
            <person name="Yang R."/>
            <person name="Briner A.E."/>
            <person name="Felis G.E."/>
            <person name="de Vos W.M."/>
            <person name="Barrangou R."/>
            <person name="Klaenhammer T.R."/>
            <person name="Caufield P.W."/>
            <person name="Cui Y."/>
            <person name="Zhang H."/>
            <person name="O'Toole P.W."/>
        </authorList>
    </citation>
    <scope>NUCLEOTIDE SEQUENCE [LARGE SCALE GENOMIC DNA]</scope>
    <source>
        <strain evidence="12 13">DSM 18527</strain>
    </source>
</reference>
<dbReference type="PATRIC" id="fig|1423734.3.peg.2528"/>
<dbReference type="AlphaFoldDB" id="X0PDD5"/>
<keyword evidence="5" id="KW-0547">Nucleotide-binding</keyword>
<feature type="domain" description="ABC transporter" evidence="10">
    <location>
        <begin position="331"/>
        <end position="566"/>
    </location>
</feature>
<dbReference type="FunFam" id="3.40.50.300:FF:000854">
    <property type="entry name" value="Multidrug ABC transporter ATP-binding protein"/>
    <property type="match status" value="1"/>
</dbReference>
<accession>X0PDD5</accession>
<dbReference type="GO" id="GO:0016887">
    <property type="term" value="F:ATP hydrolysis activity"/>
    <property type="evidence" value="ECO:0007669"/>
    <property type="project" value="InterPro"/>
</dbReference>
<feature type="transmembrane region" description="Helical" evidence="9">
    <location>
        <begin position="129"/>
        <end position="148"/>
    </location>
</feature>
<dbReference type="InterPro" id="IPR036640">
    <property type="entry name" value="ABC1_TM_sf"/>
</dbReference>
<dbReference type="PROSITE" id="PS00211">
    <property type="entry name" value="ABC_TRANSPORTER_1"/>
    <property type="match status" value="1"/>
</dbReference>